<gene>
    <name evidence="2" type="ORF">LCGC14_1617420</name>
</gene>
<feature type="compositionally biased region" description="Gly residues" evidence="1">
    <location>
        <begin position="1"/>
        <end position="12"/>
    </location>
</feature>
<evidence type="ECO:0000256" key="1">
    <source>
        <dbReference type="SAM" id="MobiDB-lite"/>
    </source>
</evidence>
<evidence type="ECO:0000313" key="2">
    <source>
        <dbReference type="EMBL" id="KKM23222.1"/>
    </source>
</evidence>
<accession>A0A0F9I6T0</accession>
<sequence>MIGTLGGAGRLGEQGESMAPTTQPQY</sequence>
<organism evidence="2">
    <name type="scientific">marine sediment metagenome</name>
    <dbReference type="NCBI Taxonomy" id="412755"/>
    <lineage>
        <taxon>unclassified sequences</taxon>
        <taxon>metagenomes</taxon>
        <taxon>ecological metagenomes</taxon>
    </lineage>
</organism>
<proteinExistence type="predicted"/>
<dbReference type="AlphaFoldDB" id="A0A0F9I6T0"/>
<dbReference type="EMBL" id="LAZR01013172">
    <property type="protein sequence ID" value="KKM23222.1"/>
    <property type="molecule type" value="Genomic_DNA"/>
</dbReference>
<protein>
    <submittedName>
        <fullName evidence="2">Uncharacterized protein</fullName>
    </submittedName>
</protein>
<feature type="non-terminal residue" evidence="2">
    <location>
        <position position="26"/>
    </location>
</feature>
<reference evidence="2" key="1">
    <citation type="journal article" date="2015" name="Nature">
        <title>Complex archaea that bridge the gap between prokaryotes and eukaryotes.</title>
        <authorList>
            <person name="Spang A."/>
            <person name="Saw J.H."/>
            <person name="Jorgensen S.L."/>
            <person name="Zaremba-Niedzwiedzka K."/>
            <person name="Martijn J."/>
            <person name="Lind A.E."/>
            <person name="van Eijk R."/>
            <person name="Schleper C."/>
            <person name="Guy L."/>
            <person name="Ettema T.J."/>
        </authorList>
    </citation>
    <scope>NUCLEOTIDE SEQUENCE</scope>
</reference>
<feature type="region of interest" description="Disordered" evidence="1">
    <location>
        <begin position="1"/>
        <end position="26"/>
    </location>
</feature>
<comment type="caution">
    <text evidence="2">The sequence shown here is derived from an EMBL/GenBank/DDBJ whole genome shotgun (WGS) entry which is preliminary data.</text>
</comment>
<name>A0A0F9I6T0_9ZZZZ</name>